<protein>
    <recommendedName>
        <fullName evidence="1">Transglutaminase-like domain-containing protein</fullName>
    </recommendedName>
</protein>
<dbReference type="InterPro" id="IPR002931">
    <property type="entry name" value="Transglutaminase-like"/>
</dbReference>
<dbReference type="Gene3D" id="3.10.620.30">
    <property type="match status" value="1"/>
</dbReference>
<organism evidence="2">
    <name type="scientific">hydrothermal vent metagenome</name>
    <dbReference type="NCBI Taxonomy" id="652676"/>
    <lineage>
        <taxon>unclassified sequences</taxon>
        <taxon>metagenomes</taxon>
        <taxon>ecological metagenomes</taxon>
    </lineage>
</organism>
<evidence type="ECO:0000259" key="1">
    <source>
        <dbReference type="Pfam" id="PF01841"/>
    </source>
</evidence>
<dbReference type="AlphaFoldDB" id="A0A3B1C4N0"/>
<proteinExistence type="predicted"/>
<evidence type="ECO:0000313" key="2">
    <source>
        <dbReference type="EMBL" id="VAX18798.1"/>
    </source>
</evidence>
<dbReference type="EMBL" id="UOGD01000115">
    <property type="protein sequence ID" value="VAX18798.1"/>
    <property type="molecule type" value="Genomic_DNA"/>
</dbReference>
<feature type="domain" description="Transglutaminase-like" evidence="1">
    <location>
        <begin position="510"/>
        <end position="574"/>
    </location>
</feature>
<sequence>MYLKKLLLILVLFLISVTEIFSQQSLDIFGGFSKLIKPKFRLNSFESNTMNYNKTIDWEFTFSGTVFKTPELMSDIMMASIGKKIGDNYIYARYTPGFRKSFLLHTDTLVTVNDSVNILNSKLNYSEKFGLGYSYQFSDKFSGGISIRYFEQSYAQDNIYFYFSDTINTLVTITDEWQKKHWRADIGFSYQPLDNLLFNISSYNLFIFAESGEFEEHKNLELKVDKGAILGIDYEPINNLYLTGNVETSGSFIAGTNYKLDLFSGKLGLGISLFHDKYQEQFIAGFQPALNYSYRSFNISVSAVLYSDKRDNRMPSTDLLNTGIHNIINNQFSYNSITANFNLALNFKPEQNVKFIDVEITNEIFPTFAEEYLTKQFAVGKVVNISDKSIVVKPSSYIHAVNDEMIYSPSVAIAANDTADVQFFTVISESKSEFKKREISQVDFYLTTTYEEFDDEMQKPILVNDRNSWDSKVKDLRYFVKYDLTNSNRYAKNILSQNRDSLKNVPDVLKDFERIKILFNYFAEQMQYVSDPRASVEYVQFPSQTLELKGGDCDDLSVVFSSILESIGIQTAFVDFISEDGISHVNLLVNTKLKPDQSSLITQNDKKFFLRKNVKGSEEVWIPIEMTSLTDFETSWEIASQKFYSEAIENYGLSKRKVVIFDIY</sequence>
<accession>A0A3B1C4N0</accession>
<dbReference type="SUPFAM" id="SSF56935">
    <property type="entry name" value="Porins"/>
    <property type="match status" value="1"/>
</dbReference>
<reference evidence="2" key="1">
    <citation type="submission" date="2018-06" db="EMBL/GenBank/DDBJ databases">
        <authorList>
            <person name="Zhirakovskaya E."/>
        </authorList>
    </citation>
    <scope>NUCLEOTIDE SEQUENCE</scope>
</reference>
<gene>
    <name evidence="2" type="ORF">MNBD_IGNAVI01-599</name>
</gene>
<dbReference type="InterPro" id="IPR038765">
    <property type="entry name" value="Papain-like_cys_pep_sf"/>
</dbReference>
<name>A0A3B1C4N0_9ZZZZ</name>
<dbReference type="Pfam" id="PF01841">
    <property type="entry name" value="Transglut_core"/>
    <property type="match status" value="1"/>
</dbReference>
<dbReference type="SUPFAM" id="SSF54001">
    <property type="entry name" value="Cysteine proteinases"/>
    <property type="match status" value="1"/>
</dbReference>